<evidence type="ECO:0008006" key="4">
    <source>
        <dbReference type="Google" id="ProtNLM"/>
    </source>
</evidence>
<protein>
    <recommendedName>
        <fullName evidence="4">Glycosyltransferase RgtA/B/C/D-like domain-containing protein</fullName>
    </recommendedName>
</protein>
<feature type="transmembrane region" description="Helical" evidence="1">
    <location>
        <begin position="204"/>
        <end position="229"/>
    </location>
</feature>
<feature type="transmembrane region" description="Helical" evidence="1">
    <location>
        <begin position="264"/>
        <end position="288"/>
    </location>
</feature>
<feature type="transmembrane region" description="Helical" evidence="1">
    <location>
        <begin position="300"/>
        <end position="317"/>
    </location>
</feature>
<keyword evidence="1" id="KW-0812">Transmembrane</keyword>
<proteinExistence type="predicted"/>
<feature type="transmembrane region" description="Helical" evidence="1">
    <location>
        <begin position="84"/>
        <end position="107"/>
    </location>
</feature>
<name>A0A841KKI7_9GAMM</name>
<reference evidence="2 3" key="1">
    <citation type="submission" date="2020-08" db="EMBL/GenBank/DDBJ databases">
        <title>Genomic Encyclopedia of Type Strains, Phase IV (KMG-IV): sequencing the most valuable type-strain genomes for metagenomic binning, comparative biology and taxonomic classification.</title>
        <authorList>
            <person name="Goeker M."/>
        </authorList>
    </citation>
    <scope>NUCLEOTIDE SEQUENCE [LARGE SCALE GENOMIC DNA]</scope>
    <source>
        <strain evidence="2 3">DSM 107085</strain>
    </source>
</reference>
<organism evidence="2 3">
    <name type="scientific">Oleiagrimonas soli</name>
    <dbReference type="NCBI Taxonomy" id="1543381"/>
    <lineage>
        <taxon>Bacteria</taxon>
        <taxon>Pseudomonadati</taxon>
        <taxon>Pseudomonadota</taxon>
        <taxon>Gammaproteobacteria</taxon>
        <taxon>Lysobacterales</taxon>
        <taxon>Rhodanobacteraceae</taxon>
        <taxon>Oleiagrimonas</taxon>
    </lineage>
</organism>
<dbReference type="AlphaFoldDB" id="A0A841KKI7"/>
<dbReference type="EMBL" id="JACHET010000001">
    <property type="protein sequence ID" value="MBB6184299.1"/>
    <property type="molecule type" value="Genomic_DNA"/>
</dbReference>
<dbReference type="Proteomes" id="UP000560000">
    <property type="component" value="Unassembled WGS sequence"/>
</dbReference>
<comment type="caution">
    <text evidence="2">The sequence shown here is derived from an EMBL/GenBank/DDBJ whole genome shotgun (WGS) entry which is preliminary data.</text>
</comment>
<feature type="transmembrane region" description="Helical" evidence="1">
    <location>
        <begin position="352"/>
        <end position="369"/>
    </location>
</feature>
<keyword evidence="1" id="KW-0472">Membrane</keyword>
<dbReference type="RefSeq" id="WP_152569232.1">
    <property type="nucleotide sequence ID" value="NZ_JACHET010000001.1"/>
</dbReference>
<feature type="transmembrane region" description="Helical" evidence="1">
    <location>
        <begin position="114"/>
        <end position="129"/>
    </location>
</feature>
<accession>A0A841KKI7</accession>
<keyword evidence="1" id="KW-1133">Transmembrane helix</keyword>
<sequence>MLQADAGRRRNVLIAALLAVIVAAVLYRINRAFGDFLADEGYLWYGVQRVLSGEVPVRDFMSYEVGRYYFSGLLLYPFGTDGLLALRAVLAMVAAISLGISIGLSGAATRESRVWWMIPVALLFAEWLVPRHKVFDIAISALLVLGVYRMLRKPGKDRFFQFGLIVGVAATIGQNHGAYGLVAAVLAFACLWAERSGALSIPSLLAWGLGVIIGYLPVLLTALIAHGFVQAEISALHYILFEYKGTNLPLPIPWPWTHAAHGSFARVMLSLFFVALPISLVLAFIAIVRRVRRGIQGHEALFVAAFTVAVPYANVAFSRADPAHLAQAMVPYLLLAIAMPAFFGLRSRWQPLIVSGLILVSLPVALPLQPRMALSRSARLVPMNVQGDRVMVSQPTHALLEVAMQEYVNGTVLAVPYFPGLMAALHEKSPIWGIYPLFPRKPVFEEKEIARLRAAKPAAILVSRAALDRRKALTYPMTHPEIYRFLQQQYTKKPVPGRMGMELYVPPR</sequence>
<feature type="transmembrane region" description="Helical" evidence="1">
    <location>
        <begin position="12"/>
        <end position="29"/>
    </location>
</feature>
<dbReference type="OrthoDB" id="2675565at2"/>
<feature type="transmembrane region" description="Helical" evidence="1">
    <location>
        <begin position="323"/>
        <end position="345"/>
    </location>
</feature>
<feature type="transmembrane region" description="Helical" evidence="1">
    <location>
        <begin position="135"/>
        <end position="151"/>
    </location>
</feature>
<gene>
    <name evidence="2" type="ORF">HNQ86_001644</name>
</gene>
<evidence type="ECO:0000256" key="1">
    <source>
        <dbReference type="SAM" id="Phobius"/>
    </source>
</evidence>
<evidence type="ECO:0000313" key="2">
    <source>
        <dbReference type="EMBL" id="MBB6184299.1"/>
    </source>
</evidence>
<evidence type="ECO:0000313" key="3">
    <source>
        <dbReference type="Proteomes" id="UP000560000"/>
    </source>
</evidence>